<dbReference type="KEGG" id="soe:110784467"/>
<protein>
    <submittedName>
        <fullName evidence="4">Uncharacterized protein</fullName>
    </submittedName>
</protein>
<evidence type="ECO:0000313" key="4">
    <source>
        <dbReference type="RefSeq" id="XP_021844614.1"/>
    </source>
</evidence>
<name>A0A9R0JRT5_SPIOL</name>
<evidence type="ECO:0000256" key="2">
    <source>
        <dbReference type="SAM" id="SignalP"/>
    </source>
</evidence>
<reference evidence="4" key="2">
    <citation type="submission" date="2025-08" db="UniProtKB">
        <authorList>
            <consortium name="RefSeq"/>
        </authorList>
    </citation>
    <scope>IDENTIFICATION</scope>
    <source>
        <tissue evidence="4">Leaf</tissue>
    </source>
</reference>
<feature type="signal peptide" evidence="2">
    <location>
        <begin position="1"/>
        <end position="25"/>
    </location>
</feature>
<keyword evidence="2" id="KW-0732">Signal</keyword>
<keyword evidence="3" id="KW-1185">Reference proteome</keyword>
<reference evidence="3" key="1">
    <citation type="journal article" date="2021" name="Nat. Commun.">
        <title>Genomic analyses provide insights into spinach domestication and the genetic basis of agronomic traits.</title>
        <authorList>
            <person name="Cai X."/>
            <person name="Sun X."/>
            <person name="Xu C."/>
            <person name="Sun H."/>
            <person name="Wang X."/>
            <person name="Ge C."/>
            <person name="Zhang Z."/>
            <person name="Wang Q."/>
            <person name="Fei Z."/>
            <person name="Jiao C."/>
            <person name="Wang Q."/>
        </authorList>
    </citation>
    <scope>NUCLEOTIDE SEQUENCE [LARGE SCALE GENOMIC DNA]</scope>
    <source>
        <strain evidence="3">cv. Varoflay</strain>
    </source>
</reference>
<organism evidence="3 4">
    <name type="scientific">Spinacia oleracea</name>
    <name type="common">Spinach</name>
    <dbReference type="NCBI Taxonomy" id="3562"/>
    <lineage>
        <taxon>Eukaryota</taxon>
        <taxon>Viridiplantae</taxon>
        <taxon>Streptophyta</taxon>
        <taxon>Embryophyta</taxon>
        <taxon>Tracheophyta</taxon>
        <taxon>Spermatophyta</taxon>
        <taxon>Magnoliopsida</taxon>
        <taxon>eudicotyledons</taxon>
        <taxon>Gunneridae</taxon>
        <taxon>Pentapetalae</taxon>
        <taxon>Caryophyllales</taxon>
        <taxon>Chenopodiaceae</taxon>
        <taxon>Chenopodioideae</taxon>
        <taxon>Anserineae</taxon>
        <taxon>Spinacia</taxon>
    </lineage>
</organism>
<dbReference type="GeneID" id="110784467"/>
<accession>A0A9R0JRT5</accession>
<sequence>MGKTVKSALLVFLFVIAIGLPIAYSAMDIQCSSQYDCRLTGCPCSNGRCTCSEINSKAPPKPPSYEINSNYPPKPPSKINSKAPPKAPSAEQEPQSPRLP</sequence>
<dbReference type="AlphaFoldDB" id="A0A9R0JRT5"/>
<gene>
    <name evidence="4" type="primary">LOC110784467</name>
</gene>
<dbReference type="RefSeq" id="XP_021844614.1">
    <property type="nucleotide sequence ID" value="XM_021988922.2"/>
</dbReference>
<dbReference type="OrthoDB" id="1796941at2759"/>
<proteinExistence type="predicted"/>
<dbReference type="Proteomes" id="UP000813463">
    <property type="component" value="Chromosome 1"/>
</dbReference>
<evidence type="ECO:0000256" key="1">
    <source>
        <dbReference type="SAM" id="MobiDB-lite"/>
    </source>
</evidence>
<feature type="region of interest" description="Disordered" evidence="1">
    <location>
        <begin position="55"/>
        <end position="100"/>
    </location>
</feature>
<evidence type="ECO:0000313" key="3">
    <source>
        <dbReference type="Proteomes" id="UP000813463"/>
    </source>
</evidence>
<feature type="chain" id="PRO_5040175525" evidence="2">
    <location>
        <begin position="26"/>
        <end position="100"/>
    </location>
</feature>